<dbReference type="AlphaFoldDB" id="A0A3D9YZX2"/>
<proteinExistence type="predicted"/>
<name>A0A3D9YZX2_9HYPH</name>
<sequence>MLIPHDPVEALRLQARRTAAFLVKARARDYARRPMLMEILYPGLGAADPAVLIAVAEHLLRRERKNPRRWFGFGGEVCALNAKAALLLGRTLRRASAANRISVC</sequence>
<protein>
    <submittedName>
        <fullName evidence="1">Uncharacterized protein</fullName>
    </submittedName>
</protein>
<accession>A0A3D9YZX2</accession>
<dbReference type="Proteomes" id="UP000256900">
    <property type="component" value="Unassembled WGS sequence"/>
</dbReference>
<dbReference type="RefSeq" id="WP_115836981.1">
    <property type="nucleotide sequence ID" value="NZ_CP025086.1"/>
</dbReference>
<comment type="caution">
    <text evidence="1">The sequence shown here is derived from an EMBL/GenBank/DDBJ whole genome shotgun (WGS) entry which is preliminary data.</text>
</comment>
<dbReference type="EMBL" id="QUMO01000003">
    <property type="protein sequence ID" value="REF86442.1"/>
    <property type="molecule type" value="Genomic_DNA"/>
</dbReference>
<evidence type="ECO:0000313" key="2">
    <source>
        <dbReference type="Proteomes" id="UP000256900"/>
    </source>
</evidence>
<reference evidence="1 2" key="1">
    <citation type="submission" date="2018-08" db="EMBL/GenBank/DDBJ databases">
        <title>Genomic Encyclopedia of Type Strains, Phase IV (KMG-IV): sequencing the most valuable type-strain genomes for metagenomic binning, comparative biology and taxonomic classification.</title>
        <authorList>
            <person name="Goeker M."/>
        </authorList>
    </citation>
    <scope>NUCLEOTIDE SEQUENCE [LARGE SCALE GENOMIC DNA]</scope>
    <source>
        <strain evidence="1 2">BW863</strain>
    </source>
</reference>
<keyword evidence="2" id="KW-1185">Reference proteome</keyword>
<organism evidence="1 2">
    <name type="scientific">Methylovirgula ligni</name>
    <dbReference type="NCBI Taxonomy" id="569860"/>
    <lineage>
        <taxon>Bacteria</taxon>
        <taxon>Pseudomonadati</taxon>
        <taxon>Pseudomonadota</taxon>
        <taxon>Alphaproteobacteria</taxon>
        <taxon>Hyphomicrobiales</taxon>
        <taxon>Beijerinckiaceae</taxon>
        <taxon>Methylovirgula</taxon>
    </lineage>
</organism>
<evidence type="ECO:0000313" key="1">
    <source>
        <dbReference type="EMBL" id="REF86442.1"/>
    </source>
</evidence>
<gene>
    <name evidence="1" type="ORF">DES32_2496</name>
</gene>
<dbReference type="OrthoDB" id="8454262at2"/>